<protein>
    <submittedName>
        <fullName evidence="1">Uncharacterized protein</fullName>
    </submittedName>
</protein>
<organism evidence="1 2">
    <name type="scientific">Plasmopara halstedii</name>
    <name type="common">Downy mildew of sunflower</name>
    <dbReference type="NCBI Taxonomy" id="4781"/>
    <lineage>
        <taxon>Eukaryota</taxon>
        <taxon>Sar</taxon>
        <taxon>Stramenopiles</taxon>
        <taxon>Oomycota</taxon>
        <taxon>Peronosporomycetes</taxon>
        <taxon>Peronosporales</taxon>
        <taxon>Peronosporaceae</taxon>
        <taxon>Plasmopara</taxon>
    </lineage>
</organism>
<dbReference type="EMBL" id="CCYD01000109">
    <property type="protein sequence ID" value="CEG36134.1"/>
    <property type="molecule type" value="Genomic_DNA"/>
</dbReference>
<evidence type="ECO:0000313" key="2">
    <source>
        <dbReference type="Proteomes" id="UP000054928"/>
    </source>
</evidence>
<keyword evidence="2" id="KW-1185">Reference proteome</keyword>
<proteinExistence type="predicted"/>
<sequence length="50" mass="5844">MRKRFFRVSSNSQEIQSEDRLFIFALLFLSLAIDFFEARGVSPKVSSCIR</sequence>
<dbReference type="AlphaFoldDB" id="A0A0P1A7X9"/>
<evidence type="ECO:0000313" key="1">
    <source>
        <dbReference type="EMBL" id="CEG36134.1"/>
    </source>
</evidence>
<reference evidence="2" key="1">
    <citation type="submission" date="2014-09" db="EMBL/GenBank/DDBJ databases">
        <authorList>
            <person name="Sharma Rahul"/>
            <person name="Thines Marco"/>
        </authorList>
    </citation>
    <scope>NUCLEOTIDE SEQUENCE [LARGE SCALE GENOMIC DNA]</scope>
</reference>
<dbReference type="RefSeq" id="XP_024572503.1">
    <property type="nucleotide sequence ID" value="XM_024716446.1"/>
</dbReference>
<dbReference type="GeneID" id="36395507"/>
<dbReference type="Proteomes" id="UP000054928">
    <property type="component" value="Unassembled WGS sequence"/>
</dbReference>
<accession>A0A0P1A7X9</accession>
<name>A0A0P1A7X9_PLAHL</name>